<dbReference type="Proteomes" id="UP000093111">
    <property type="component" value="Unassembled WGS sequence"/>
</dbReference>
<keyword evidence="3" id="KW-1185">Reference proteome</keyword>
<evidence type="ECO:0000256" key="1">
    <source>
        <dbReference type="SAM" id="Phobius"/>
    </source>
</evidence>
<keyword evidence="1" id="KW-0812">Transmembrane</keyword>
<keyword evidence="1" id="KW-0472">Membrane</keyword>
<sequence length="63" mass="6895">MLAIHNGDLCLKARRIPLGLVYIATLVLLVVLIPLLRLAGPHAATLMHRQSTSMALRLDKAQL</sequence>
<comment type="caution">
    <text evidence="2">The sequence shown here is derived from an EMBL/GenBank/DDBJ whole genome shotgun (WGS) entry which is preliminary data.</text>
</comment>
<name>A0A1C7NSP7_9HYPH</name>
<reference evidence="2 3" key="1">
    <citation type="journal article" date="2016" name="Syst. Appl. Microbiol.">
        <title>Pararhizobium polonicum sp. nov. isolated from tumors on stone fruit rootstocks.</title>
        <authorList>
            <person name="Pulawska J."/>
            <person name="Kuzmanovic N."/>
            <person name="Willems A."/>
            <person name="Pothier J.F."/>
        </authorList>
    </citation>
    <scope>NUCLEOTIDE SEQUENCE [LARGE SCALE GENOMIC DNA]</scope>
    <source>
        <strain evidence="2 3">F5.1</strain>
    </source>
</reference>
<dbReference type="EMBL" id="LGLV01000026">
    <property type="protein sequence ID" value="OBZ92030.1"/>
    <property type="molecule type" value="Genomic_DNA"/>
</dbReference>
<protein>
    <submittedName>
        <fullName evidence="2">Uncharacterized protein</fullName>
    </submittedName>
</protein>
<evidence type="ECO:0000313" key="3">
    <source>
        <dbReference type="Proteomes" id="UP000093111"/>
    </source>
</evidence>
<evidence type="ECO:0000313" key="2">
    <source>
        <dbReference type="EMBL" id="OBZ92030.1"/>
    </source>
</evidence>
<feature type="transmembrane region" description="Helical" evidence="1">
    <location>
        <begin position="20"/>
        <end position="39"/>
    </location>
</feature>
<keyword evidence="1" id="KW-1133">Transmembrane helix</keyword>
<accession>A0A1C7NSP7</accession>
<proteinExistence type="predicted"/>
<dbReference type="AlphaFoldDB" id="A0A1C7NSP7"/>
<dbReference type="STRING" id="1612624.ADU59_29020"/>
<organism evidence="2 3">
    <name type="scientific">Pararhizobium polonicum</name>
    <dbReference type="NCBI Taxonomy" id="1612624"/>
    <lineage>
        <taxon>Bacteria</taxon>
        <taxon>Pseudomonadati</taxon>
        <taxon>Pseudomonadota</taxon>
        <taxon>Alphaproteobacteria</taxon>
        <taxon>Hyphomicrobiales</taxon>
        <taxon>Rhizobiaceae</taxon>
        <taxon>Rhizobium/Agrobacterium group</taxon>
        <taxon>Pararhizobium</taxon>
    </lineage>
</organism>
<gene>
    <name evidence="2" type="ORF">ADU59_29020</name>
</gene>